<keyword evidence="4" id="KW-0812">Transmembrane</keyword>
<dbReference type="InterPro" id="IPR045063">
    <property type="entry name" value="Dynamin_N"/>
</dbReference>
<keyword evidence="21" id="KW-1185">Reference proteome</keyword>
<dbReference type="Proteomes" id="UP000887565">
    <property type="component" value="Unplaced"/>
</dbReference>
<proteinExistence type="predicted"/>
<dbReference type="WBParaSite" id="nRc.2.0.1.t29882-RA">
    <property type="protein sequence ID" value="nRc.2.0.1.t29882-RA"/>
    <property type="gene ID" value="nRc.2.0.1.g29882"/>
</dbReference>
<feature type="domain" description="Dynamin-type G" evidence="20">
    <location>
        <begin position="68"/>
        <end position="344"/>
    </location>
</feature>
<evidence type="ECO:0000256" key="2">
    <source>
        <dbReference type="ARBA" id="ARBA00004569"/>
    </source>
</evidence>
<keyword evidence="6" id="KW-0547">Nucleotide-binding</keyword>
<keyword evidence="12" id="KW-0446">Lipid-binding</keyword>
<dbReference type="PANTHER" id="PTHR11566">
    <property type="entry name" value="DYNAMIN"/>
    <property type="match status" value="1"/>
</dbReference>
<name>A0A915JVV4_ROMCU</name>
<dbReference type="PRINTS" id="PR00195">
    <property type="entry name" value="DYNAMIN"/>
</dbReference>
<keyword evidence="11 19" id="KW-0175">Coiled coil</keyword>
<keyword evidence="9" id="KW-0809">Transit peptide</keyword>
<evidence type="ECO:0000256" key="6">
    <source>
        <dbReference type="ARBA" id="ARBA00022741"/>
    </source>
</evidence>
<accession>A0A915JVV4</accession>
<dbReference type="GO" id="GO:0008017">
    <property type="term" value="F:microtubule binding"/>
    <property type="evidence" value="ECO:0007669"/>
    <property type="project" value="TreeGrafter"/>
</dbReference>
<evidence type="ECO:0000256" key="9">
    <source>
        <dbReference type="ARBA" id="ARBA00022946"/>
    </source>
</evidence>
<comment type="subcellular location">
    <subcellularLocation>
        <location evidence="1">Mitochondrion inner membrane</location>
        <topology evidence="1">Single-pass membrane protein</topology>
    </subcellularLocation>
    <subcellularLocation>
        <location evidence="2">Mitochondrion intermembrane space</location>
    </subcellularLocation>
</comment>
<dbReference type="InterPro" id="IPR045817">
    <property type="entry name" value="OPA1_C"/>
</dbReference>
<sequence length="606" mass="70012">MALSKILRPLKYQRELERLEKDNKELKKQMMLKHEKADQRRRIKKSLIDMYSEVLDHLIDYDSSYSTQDHLPRVVVVGDQSAGKTSVLEMIAQARIFPRGAGQMMTRAPVKVTLSEGPYHVAQFRDSQREFDLTKESELAELRREIELRMKNSVKEGKTVSSDVISLTVKGPNLPRMVLVDLPGVISTVTTDMARETKDDIVTMCRNYMENPNAIILCIQDGSVDAERSNVTDLVNSMDPTGRRTILVLTKVDLAEENLANPVRIKKILEGKLFPMRALGYFAVVTGKGNASDSISTIRKYEEEFFAKSKLFRDGSFKPTQMTTQNMSMAVSDCFWKMVKESVEQQADAFKATRFNLETEWKNTFPKLRELNRDELFEKARGEILDEVVNLSQVSSKQWEHELEKKLWEKISSYVFENIYIPAVLSENIRAFNTIVDIKLKHWVDSMLPKKCIDVGWETLRDQFRTLMHREAQSKEYDVLFDPIKSAVVDQAMGQHVWEPKAVDYLKVIQLNALDDRTVPDKGAWQSAMKFMEGAVKEKLNQTQQLLNKLKGPSFTERWTKWLYMDDSHKKRQCIENELNMLLNGEPVSVKHILFISRDQFVCRTL</sequence>
<evidence type="ECO:0000256" key="1">
    <source>
        <dbReference type="ARBA" id="ARBA00004434"/>
    </source>
</evidence>
<feature type="coiled-coil region" evidence="19">
    <location>
        <begin position="9"/>
        <end position="36"/>
    </location>
</feature>
<keyword evidence="8" id="KW-0378">Hydrolase</keyword>
<evidence type="ECO:0000313" key="22">
    <source>
        <dbReference type="WBParaSite" id="nRc.2.0.1.t29882-RA"/>
    </source>
</evidence>
<dbReference type="Gene3D" id="3.40.50.300">
    <property type="entry name" value="P-loop containing nucleotide triphosphate hydrolases"/>
    <property type="match status" value="1"/>
</dbReference>
<evidence type="ECO:0000256" key="18">
    <source>
        <dbReference type="ARBA" id="ARBA00048040"/>
    </source>
</evidence>
<dbReference type="SMART" id="SM00053">
    <property type="entry name" value="DYNc"/>
    <property type="match status" value="1"/>
</dbReference>
<comment type="catalytic activity">
    <reaction evidence="18">
        <text>GTP + H2O = GDP + phosphate + H(+)</text>
        <dbReference type="Rhea" id="RHEA:19669"/>
        <dbReference type="ChEBI" id="CHEBI:15377"/>
        <dbReference type="ChEBI" id="CHEBI:15378"/>
        <dbReference type="ChEBI" id="CHEBI:37565"/>
        <dbReference type="ChEBI" id="CHEBI:43474"/>
        <dbReference type="ChEBI" id="CHEBI:58189"/>
        <dbReference type="EC" id="3.6.5.5"/>
    </reaction>
</comment>
<dbReference type="PANTHER" id="PTHR11566:SF67">
    <property type="entry name" value="DYNAMIN-LIKE 120 KDA PROTEIN, MITOCHONDRIAL"/>
    <property type="match status" value="1"/>
</dbReference>
<dbReference type="GO" id="GO:0005743">
    <property type="term" value="C:mitochondrial inner membrane"/>
    <property type="evidence" value="ECO:0007669"/>
    <property type="project" value="UniProtKB-SubCell"/>
</dbReference>
<evidence type="ECO:0000256" key="12">
    <source>
        <dbReference type="ARBA" id="ARBA00023121"/>
    </source>
</evidence>
<dbReference type="Pfam" id="PF00350">
    <property type="entry name" value="Dynamin_N"/>
    <property type="match status" value="1"/>
</dbReference>
<evidence type="ECO:0000256" key="10">
    <source>
        <dbReference type="ARBA" id="ARBA00022989"/>
    </source>
</evidence>
<keyword evidence="13" id="KW-0496">Mitochondrion</keyword>
<evidence type="ECO:0000256" key="7">
    <source>
        <dbReference type="ARBA" id="ARBA00022792"/>
    </source>
</evidence>
<dbReference type="SUPFAM" id="SSF52540">
    <property type="entry name" value="P-loop containing nucleoside triphosphate hydrolases"/>
    <property type="match status" value="1"/>
</dbReference>
<keyword evidence="5" id="KW-0053">Apoptosis</keyword>
<keyword evidence="16" id="KW-1015">Disulfide bond</keyword>
<dbReference type="GO" id="GO:0006897">
    <property type="term" value="P:endocytosis"/>
    <property type="evidence" value="ECO:0007669"/>
    <property type="project" value="TreeGrafter"/>
</dbReference>
<reference evidence="22" key="1">
    <citation type="submission" date="2022-11" db="UniProtKB">
        <authorList>
            <consortium name="WormBaseParasite"/>
        </authorList>
    </citation>
    <scope>IDENTIFICATION</scope>
</reference>
<dbReference type="AlphaFoldDB" id="A0A915JVV4"/>
<keyword evidence="7" id="KW-0999">Mitochondrion inner membrane</keyword>
<keyword evidence="10" id="KW-1133">Transmembrane helix</keyword>
<dbReference type="OMA" id="FMSESAK"/>
<dbReference type="GO" id="GO:0005525">
    <property type="term" value="F:GTP binding"/>
    <property type="evidence" value="ECO:0007669"/>
    <property type="project" value="UniProtKB-KW"/>
</dbReference>
<evidence type="ECO:0000256" key="17">
    <source>
        <dbReference type="ARBA" id="ARBA00044791"/>
    </source>
</evidence>
<evidence type="ECO:0000256" key="4">
    <source>
        <dbReference type="ARBA" id="ARBA00022692"/>
    </source>
</evidence>
<organism evidence="21 22">
    <name type="scientific">Romanomermis culicivorax</name>
    <name type="common">Nematode worm</name>
    <dbReference type="NCBI Taxonomy" id="13658"/>
    <lineage>
        <taxon>Eukaryota</taxon>
        <taxon>Metazoa</taxon>
        <taxon>Ecdysozoa</taxon>
        <taxon>Nematoda</taxon>
        <taxon>Enoplea</taxon>
        <taxon>Dorylaimia</taxon>
        <taxon>Mermithida</taxon>
        <taxon>Mermithoidea</taxon>
        <taxon>Mermithidae</taxon>
        <taxon>Romanomermis</taxon>
    </lineage>
</organism>
<dbReference type="GO" id="GO:0005874">
    <property type="term" value="C:microtubule"/>
    <property type="evidence" value="ECO:0007669"/>
    <property type="project" value="TreeGrafter"/>
</dbReference>
<evidence type="ECO:0000256" key="15">
    <source>
        <dbReference type="ARBA" id="ARBA00023136"/>
    </source>
</evidence>
<dbReference type="EC" id="3.6.5.5" evidence="3"/>
<evidence type="ECO:0000256" key="16">
    <source>
        <dbReference type="ARBA" id="ARBA00023157"/>
    </source>
</evidence>
<dbReference type="FunFam" id="3.40.50.300:FF:000171">
    <property type="entry name" value="Dynamin-like 120 kDa protein, mitochondrial"/>
    <property type="match status" value="1"/>
</dbReference>
<evidence type="ECO:0000256" key="19">
    <source>
        <dbReference type="SAM" id="Coils"/>
    </source>
</evidence>
<dbReference type="GO" id="GO:0000266">
    <property type="term" value="P:mitochondrial fission"/>
    <property type="evidence" value="ECO:0007669"/>
    <property type="project" value="TreeGrafter"/>
</dbReference>
<dbReference type="GO" id="GO:0008053">
    <property type="term" value="P:mitochondrial fusion"/>
    <property type="evidence" value="ECO:0007669"/>
    <property type="project" value="TreeGrafter"/>
</dbReference>
<evidence type="ECO:0000256" key="11">
    <source>
        <dbReference type="ARBA" id="ARBA00023054"/>
    </source>
</evidence>
<protein>
    <recommendedName>
        <fullName evidence="17">Dynamin-like GTPase OPA1, mitochondrial</fullName>
        <ecNumber evidence="3">3.6.5.5</ecNumber>
    </recommendedName>
</protein>
<dbReference type="GO" id="GO:0016559">
    <property type="term" value="P:peroxisome fission"/>
    <property type="evidence" value="ECO:0007669"/>
    <property type="project" value="TreeGrafter"/>
</dbReference>
<dbReference type="PROSITE" id="PS51718">
    <property type="entry name" value="G_DYNAMIN_2"/>
    <property type="match status" value="1"/>
</dbReference>
<evidence type="ECO:0000256" key="5">
    <source>
        <dbReference type="ARBA" id="ARBA00022703"/>
    </source>
</evidence>
<evidence type="ECO:0000259" key="20">
    <source>
        <dbReference type="PROSITE" id="PS51718"/>
    </source>
</evidence>
<evidence type="ECO:0000256" key="8">
    <source>
        <dbReference type="ARBA" id="ARBA00022801"/>
    </source>
</evidence>
<dbReference type="CDD" id="cd08771">
    <property type="entry name" value="DLP_1"/>
    <property type="match status" value="1"/>
</dbReference>
<dbReference type="GO" id="GO:0005758">
    <property type="term" value="C:mitochondrial intermembrane space"/>
    <property type="evidence" value="ECO:0007669"/>
    <property type="project" value="UniProtKB-SubCell"/>
</dbReference>
<evidence type="ECO:0000256" key="14">
    <source>
        <dbReference type="ARBA" id="ARBA00023134"/>
    </source>
</evidence>
<dbReference type="GO" id="GO:0006915">
    <property type="term" value="P:apoptotic process"/>
    <property type="evidence" value="ECO:0007669"/>
    <property type="project" value="UniProtKB-KW"/>
</dbReference>
<dbReference type="GO" id="GO:0008289">
    <property type="term" value="F:lipid binding"/>
    <property type="evidence" value="ECO:0007669"/>
    <property type="project" value="UniProtKB-KW"/>
</dbReference>
<evidence type="ECO:0000256" key="13">
    <source>
        <dbReference type="ARBA" id="ARBA00023128"/>
    </source>
</evidence>
<dbReference type="GO" id="GO:0048312">
    <property type="term" value="P:intracellular distribution of mitochondria"/>
    <property type="evidence" value="ECO:0007669"/>
    <property type="project" value="TreeGrafter"/>
</dbReference>
<dbReference type="InterPro" id="IPR001401">
    <property type="entry name" value="Dynamin_GTPase"/>
</dbReference>
<keyword evidence="15" id="KW-0472">Membrane</keyword>
<evidence type="ECO:0000313" key="21">
    <source>
        <dbReference type="Proteomes" id="UP000887565"/>
    </source>
</evidence>
<dbReference type="Pfam" id="PF19434">
    <property type="entry name" value="OPA1_C"/>
    <property type="match status" value="1"/>
</dbReference>
<dbReference type="InterPro" id="IPR022812">
    <property type="entry name" value="Dynamin"/>
</dbReference>
<keyword evidence="14" id="KW-0342">GTP-binding</keyword>
<dbReference type="InterPro" id="IPR030381">
    <property type="entry name" value="G_DYNAMIN_dom"/>
</dbReference>
<dbReference type="InterPro" id="IPR027417">
    <property type="entry name" value="P-loop_NTPase"/>
</dbReference>
<evidence type="ECO:0000256" key="3">
    <source>
        <dbReference type="ARBA" id="ARBA00011980"/>
    </source>
</evidence>
<dbReference type="GO" id="GO:0003924">
    <property type="term" value="F:GTPase activity"/>
    <property type="evidence" value="ECO:0007669"/>
    <property type="project" value="InterPro"/>
</dbReference>